<proteinExistence type="predicted"/>
<reference evidence="1 2" key="1">
    <citation type="journal article" date="2019" name="Genome Biol. Evol.">
        <title>Whole-Genome Sequencing of the Giant Devil Catfish, Bagarius yarrelli.</title>
        <authorList>
            <person name="Jiang W."/>
            <person name="Lv Y."/>
            <person name="Cheng L."/>
            <person name="Yang K."/>
            <person name="Chao B."/>
            <person name="Wang X."/>
            <person name="Li Y."/>
            <person name="Pan X."/>
            <person name="You X."/>
            <person name="Zhang Y."/>
            <person name="Yang J."/>
            <person name="Li J."/>
            <person name="Zhang X."/>
            <person name="Liu S."/>
            <person name="Sun C."/>
            <person name="Yang J."/>
            <person name="Shi Q."/>
        </authorList>
    </citation>
    <scope>NUCLEOTIDE SEQUENCE [LARGE SCALE GENOMIC DNA]</scope>
    <source>
        <strain evidence="1">JWS20170419001</strain>
        <tissue evidence="1">Muscle</tissue>
    </source>
</reference>
<evidence type="ECO:0000313" key="2">
    <source>
        <dbReference type="Proteomes" id="UP000319801"/>
    </source>
</evidence>
<gene>
    <name evidence="1" type="ORF">Baya_11644</name>
</gene>
<comment type="caution">
    <text evidence="1">The sequence shown here is derived from an EMBL/GenBank/DDBJ whole genome shotgun (WGS) entry which is preliminary data.</text>
</comment>
<name>A0A556V0Y8_BAGYA</name>
<evidence type="ECO:0000313" key="1">
    <source>
        <dbReference type="EMBL" id="TSR16005.1"/>
    </source>
</evidence>
<accession>A0A556V0Y8</accession>
<organism evidence="1 2">
    <name type="scientific">Bagarius yarrelli</name>
    <name type="common">Goonch</name>
    <name type="synonym">Bagrus yarrelli</name>
    <dbReference type="NCBI Taxonomy" id="175774"/>
    <lineage>
        <taxon>Eukaryota</taxon>
        <taxon>Metazoa</taxon>
        <taxon>Chordata</taxon>
        <taxon>Craniata</taxon>
        <taxon>Vertebrata</taxon>
        <taxon>Euteleostomi</taxon>
        <taxon>Actinopterygii</taxon>
        <taxon>Neopterygii</taxon>
        <taxon>Teleostei</taxon>
        <taxon>Ostariophysi</taxon>
        <taxon>Siluriformes</taxon>
        <taxon>Sisoridae</taxon>
        <taxon>Sisorinae</taxon>
        <taxon>Bagarius</taxon>
    </lineage>
</organism>
<keyword evidence="2" id="KW-1185">Reference proteome</keyword>
<dbReference type="AlphaFoldDB" id="A0A556V0Y8"/>
<protein>
    <submittedName>
        <fullName evidence="1">Uncharacterized protein</fullName>
    </submittedName>
</protein>
<sequence>MKDKNLYCSVYSAISLTKNPKKPIITPILMVVYVQACCRTWPAQRPAADHTTRTVYLDMAAESERRFRPASHEGIPTVAFIGWRKLLPSSRVGPQRISVRIVSRF</sequence>
<dbReference type="Proteomes" id="UP000319801">
    <property type="component" value="Unassembled WGS sequence"/>
</dbReference>
<dbReference type="EMBL" id="VCAZ01000091">
    <property type="protein sequence ID" value="TSR16005.1"/>
    <property type="molecule type" value="Genomic_DNA"/>
</dbReference>